<dbReference type="CDD" id="cd03392">
    <property type="entry name" value="PAP2_like_2"/>
    <property type="match status" value="1"/>
</dbReference>
<dbReference type="EMBL" id="JABWMJ010000001">
    <property type="protein sequence ID" value="NUZ04223.1"/>
    <property type="molecule type" value="Genomic_DNA"/>
</dbReference>
<dbReference type="PANTHER" id="PTHR14969:SF13">
    <property type="entry name" value="AT30094P"/>
    <property type="match status" value="1"/>
</dbReference>
<dbReference type="InterPro" id="IPR000326">
    <property type="entry name" value="PAP2/HPO"/>
</dbReference>
<dbReference type="AlphaFoldDB" id="A0A7Y6NJB3"/>
<dbReference type="Gene3D" id="1.20.144.10">
    <property type="entry name" value="Phosphatidic acid phosphatase type 2/haloperoxidase"/>
    <property type="match status" value="1"/>
</dbReference>
<gene>
    <name evidence="3" type="ORF">HQN59_00460</name>
</gene>
<feature type="transmembrane region" description="Helical" evidence="1">
    <location>
        <begin position="183"/>
        <end position="202"/>
    </location>
</feature>
<keyword evidence="4" id="KW-1185">Reference proteome</keyword>
<name>A0A7Y6NJB3_9BURK</name>
<evidence type="ECO:0000313" key="3">
    <source>
        <dbReference type="EMBL" id="NUZ04223.1"/>
    </source>
</evidence>
<feature type="transmembrane region" description="Helical" evidence="1">
    <location>
        <begin position="57"/>
        <end position="81"/>
    </location>
</feature>
<dbReference type="SUPFAM" id="SSF48317">
    <property type="entry name" value="Acid phosphatase/Vanadium-dependent haloperoxidase"/>
    <property type="match status" value="1"/>
</dbReference>
<feature type="transmembrane region" description="Helical" evidence="1">
    <location>
        <begin position="110"/>
        <end position="133"/>
    </location>
</feature>
<protein>
    <submittedName>
        <fullName evidence="3">Phosphatase PAP2 family protein</fullName>
    </submittedName>
</protein>
<dbReference type="RefSeq" id="WP_176065009.1">
    <property type="nucleotide sequence ID" value="NZ_JABWMJ010000001.1"/>
</dbReference>
<dbReference type="PANTHER" id="PTHR14969">
    <property type="entry name" value="SPHINGOSINE-1-PHOSPHATE PHOSPHOHYDROLASE"/>
    <property type="match status" value="1"/>
</dbReference>
<feature type="domain" description="Phosphatidic acid phosphatase type 2/haloperoxidase" evidence="2">
    <location>
        <begin position="138"/>
        <end position="254"/>
    </location>
</feature>
<keyword evidence="1" id="KW-1133">Transmembrane helix</keyword>
<keyword evidence="1" id="KW-0472">Membrane</keyword>
<reference evidence="3 4" key="1">
    <citation type="submission" date="2020-06" db="EMBL/GenBank/DDBJ databases">
        <title>Schlegella sp. ID0723 isolated from air conditioner.</title>
        <authorList>
            <person name="Kim D.Y."/>
            <person name="Kim D.-U."/>
        </authorList>
    </citation>
    <scope>NUCLEOTIDE SEQUENCE [LARGE SCALE GENOMIC DNA]</scope>
    <source>
        <strain evidence="3 4">ID0723</strain>
    </source>
</reference>
<proteinExistence type="predicted"/>
<feature type="transmembrane region" description="Helical" evidence="1">
    <location>
        <begin position="209"/>
        <end position="233"/>
    </location>
</feature>
<sequence>MSVDVDLAARIGAHAVAVFGALLVALVTATGVGWLALQHLVIRRRRLPEHAATRALLATLALGFVAILGAGVVFASLPAAIVDGGRVAALDQALTAAIRTHVPIAVLRGFAVFTLVANSLTQWSIGIAGTLWLAWRRERLLAWTWAVAFAGNGVLTRLLKAIFERARPEREHDLLGATGWSFPSGHSSGAVVICGMLAYLGLRWTRPAWHLPIVLAATALAFTIGCSRVFLQVHYASDVLAGFALGAAWLAVCVGAAEVIRTRHERRAARDQ</sequence>
<organism evidence="3 4">
    <name type="scientific">Piscinibacter koreensis</name>
    <dbReference type="NCBI Taxonomy" id="2742824"/>
    <lineage>
        <taxon>Bacteria</taxon>
        <taxon>Pseudomonadati</taxon>
        <taxon>Pseudomonadota</taxon>
        <taxon>Betaproteobacteria</taxon>
        <taxon>Burkholderiales</taxon>
        <taxon>Sphaerotilaceae</taxon>
        <taxon>Piscinibacter</taxon>
    </lineage>
</organism>
<feature type="transmembrane region" description="Helical" evidence="1">
    <location>
        <begin position="12"/>
        <end position="37"/>
    </location>
</feature>
<comment type="caution">
    <text evidence="3">The sequence shown here is derived from an EMBL/GenBank/DDBJ whole genome shotgun (WGS) entry which is preliminary data.</text>
</comment>
<dbReference type="Proteomes" id="UP000529637">
    <property type="component" value="Unassembled WGS sequence"/>
</dbReference>
<accession>A0A7Y6NJB3</accession>
<evidence type="ECO:0000313" key="4">
    <source>
        <dbReference type="Proteomes" id="UP000529637"/>
    </source>
</evidence>
<feature type="transmembrane region" description="Helical" evidence="1">
    <location>
        <begin position="140"/>
        <end position="163"/>
    </location>
</feature>
<dbReference type="InterPro" id="IPR036938">
    <property type="entry name" value="PAP2/HPO_sf"/>
</dbReference>
<dbReference type="SMART" id="SM00014">
    <property type="entry name" value="acidPPc"/>
    <property type="match status" value="1"/>
</dbReference>
<keyword evidence="1" id="KW-0812">Transmembrane</keyword>
<evidence type="ECO:0000256" key="1">
    <source>
        <dbReference type="SAM" id="Phobius"/>
    </source>
</evidence>
<feature type="transmembrane region" description="Helical" evidence="1">
    <location>
        <begin position="239"/>
        <end position="260"/>
    </location>
</feature>
<dbReference type="Pfam" id="PF01569">
    <property type="entry name" value="PAP2"/>
    <property type="match status" value="1"/>
</dbReference>
<evidence type="ECO:0000259" key="2">
    <source>
        <dbReference type="SMART" id="SM00014"/>
    </source>
</evidence>